<dbReference type="InterPro" id="IPR002563">
    <property type="entry name" value="Flavin_Rdtase-like_dom"/>
</dbReference>
<keyword evidence="4" id="KW-1185">Reference proteome</keyword>
<protein>
    <submittedName>
        <fullName evidence="3">Flavin reductase family protein</fullName>
        <ecNumber evidence="3">1.-.-.-</ecNumber>
    </submittedName>
</protein>
<dbReference type="InterPro" id="IPR012349">
    <property type="entry name" value="Split_barrel_FMN-bd"/>
</dbReference>
<evidence type="ECO:0000313" key="4">
    <source>
        <dbReference type="Proteomes" id="UP001589709"/>
    </source>
</evidence>
<evidence type="ECO:0000313" key="3">
    <source>
        <dbReference type="EMBL" id="MFB9462790.1"/>
    </source>
</evidence>
<sequence length="169" mass="18186">MLINQAEGSSEVLPEVFRDFFQGLPAAATVVTATWDGRPHATTVSSFSSLSLDPPLVLIALGVDSRLLGVVRRSNRFAVHLLTADQQHIAAACAARTEDKLAGIAWQETDGLPQIDGAAGWMACDVDRVVAAGDHDLVVGRPRTVQTSAGTDPLLYYRRRFHRLARPAA</sequence>
<proteinExistence type="predicted"/>
<dbReference type="EC" id="1.-.-.-" evidence="3"/>
<dbReference type="SMART" id="SM00903">
    <property type="entry name" value="Flavin_Reduct"/>
    <property type="match status" value="1"/>
</dbReference>
<name>A0ABV5MXP9_9ACTN</name>
<dbReference type="PANTHER" id="PTHR30466:SF1">
    <property type="entry name" value="FMN REDUCTASE (NADH) RUTF"/>
    <property type="match status" value="1"/>
</dbReference>
<feature type="domain" description="Flavin reductase like" evidence="2">
    <location>
        <begin position="21"/>
        <end position="163"/>
    </location>
</feature>
<dbReference type="RefSeq" id="WP_381344190.1">
    <property type="nucleotide sequence ID" value="NZ_JBHMCY010000012.1"/>
</dbReference>
<dbReference type="Gene3D" id="2.30.110.10">
    <property type="entry name" value="Electron Transport, Fmn-binding Protein, Chain A"/>
    <property type="match status" value="1"/>
</dbReference>
<organism evidence="3 4">
    <name type="scientific">Streptomyces cinereospinus</name>
    <dbReference type="NCBI Taxonomy" id="285561"/>
    <lineage>
        <taxon>Bacteria</taxon>
        <taxon>Bacillati</taxon>
        <taxon>Actinomycetota</taxon>
        <taxon>Actinomycetes</taxon>
        <taxon>Kitasatosporales</taxon>
        <taxon>Streptomycetaceae</taxon>
        <taxon>Streptomyces</taxon>
    </lineage>
</organism>
<dbReference type="InterPro" id="IPR050268">
    <property type="entry name" value="NADH-dep_flavin_reductase"/>
</dbReference>
<evidence type="ECO:0000259" key="2">
    <source>
        <dbReference type="SMART" id="SM00903"/>
    </source>
</evidence>
<reference evidence="3 4" key="1">
    <citation type="submission" date="2024-09" db="EMBL/GenBank/DDBJ databases">
        <authorList>
            <person name="Sun Q."/>
            <person name="Mori K."/>
        </authorList>
    </citation>
    <scope>NUCLEOTIDE SEQUENCE [LARGE SCALE GENOMIC DNA]</scope>
    <source>
        <strain evidence="3 4">JCM 6917</strain>
    </source>
</reference>
<keyword evidence="1 3" id="KW-0560">Oxidoreductase</keyword>
<dbReference type="SUPFAM" id="SSF50475">
    <property type="entry name" value="FMN-binding split barrel"/>
    <property type="match status" value="1"/>
</dbReference>
<accession>A0ABV5MXP9</accession>
<dbReference type="Proteomes" id="UP001589709">
    <property type="component" value="Unassembled WGS sequence"/>
</dbReference>
<comment type="caution">
    <text evidence="3">The sequence shown here is derived from an EMBL/GenBank/DDBJ whole genome shotgun (WGS) entry which is preliminary data.</text>
</comment>
<evidence type="ECO:0000256" key="1">
    <source>
        <dbReference type="ARBA" id="ARBA00023002"/>
    </source>
</evidence>
<dbReference type="PANTHER" id="PTHR30466">
    <property type="entry name" value="FLAVIN REDUCTASE"/>
    <property type="match status" value="1"/>
</dbReference>
<gene>
    <name evidence="3" type="ORF">ACFF45_08745</name>
</gene>
<dbReference type="Pfam" id="PF01613">
    <property type="entry name" value="Flavin_Reduct"/>
    <property type="match status" value="1"/>
</dbReference>
<dbReference type="EMBL" id="JBHMCY010000012">
    <property type="protein sequence ID" value="MFB9462790.1"/>
    <property type="molecule type" value="Genomic_DNA"/>
</dbReference>
<dbReference type="GO" id="GO:0016491">
    <property type="term" value="F:oxidoreductase activity"/>
    <property type="evidence" value="ECO:0007669"/>
    <property type="project" value="UniProtKB-KW"/>
</dbReference>